<evidence type="ECO:0000313" key="12">
    <source>
        <dbReference type="Proteomes" id="UP000186096"/>
    </source>
</evidence>
<dbReference type="CDD" id="cd16917">
    <property type="entry name" value="HATPase_UhpB-NarQ-NarX-like"/>
    <property type="match status" value="1"/>
</dbReference>
<evidence type="ECO:0000259" key="10">
    <source>
        <dbReference type="SMART" id="SM00387"/>
    </source>
</evidence>
<dbReference type="GO" id="GO:0016020">
    <property type="term" value="C:membrane"/>
    <property type="evidence" value="ECO:0007669"/>
    <property type="project" value="InterPro"/>
</dbReference>
<evidence type="ECO:0000256" key="3">
    <source>
        <dbReference type="ARBA" id="ARBA00022553"/>
    </source>
</evidence>
<dbReference type="PANTHER" id="PTHR24421:SF10">
    <property type="entry name" value="NITRATE_NITRITE SENSOR PROTEIN NARQ"/>
    <property type="match status" value="1"/>
</dbReference>
<feature type="transmembrane region" description="Helical" evidence="9">
    <location>
        <begin position="68"/>
        <end position="87"/>
    </location>
</feature>
<dbReference type="SMART" id="SM00387">
    <property type="entry name" value="HATPase_c"/>
    <property type="match status" value="1"/>
</dbReference>
<evidence type="ECO:0000256" key="8">
    <source>
        <dbReference type="ARBA" id="ARBA00023012"/>
    </source>
</evidence>
<dbReference type="STRING" id="58117.SAMN05421833_101212"/>
<evidence type="ECO:0000256" key="5">
    <source>
        <dbReference type="ARBA" id="ARBA00022741"/>
    </source>
</evidence>
<feature type="transmembrane region" description="Helical" evidence="9">
    <location>
        <begin position="93"/>
        <end position="115"/>
    </location>
</feature>
<keyword evidence="7" id="KW-0067">ATP-binding</keyword>
<dbReference type="Pfam" id="PF02518">
    <property type="entry name" value="HATPase_c"/>
    <property type="match status" value="1"/>
</dbReference>
<dbReference type="GO" id="GO:0046983">
    <property type="term" value="F:protein dimerization activity"/>
    <property type="evidence" value="ECO:0007669"/>
    <property type="project" value="InterPro"/>
</dbReference>
<feature type="domain" description="Histidine kinase/HSP90-like ATPase" evidence="10">
    <location>
        <begin position="334"/>
        <end position="423"/>
    </location>
</feature>
<proteinExistence type="predicted"/>
<dbReference type="EC" id="2.7.13.3" evidence="2"/>
<dbReference type="GO" id="GO:0000155">
    <property type="term" value="F:phosphorelay sensor kinase activity"/>
    <property type="evidence" value="ECO:0007669"/>
    <property type="project" value="InterPro"/>
</dbReference>
<keyword evidence="8" id="KW-0902">Two-component regulatory system</keyword>
<dbReference type="GO" id="GO:0005524">
    <property type="term" value="F:ATP binding"/>
    <property type="evidence" value="ECO:0007669"/>
    <property type="project" value="UniProtKB-KW"/>
</dbReference>
<dbReference type="Gene3D" id="1.20.5.1930">
    <property type="match status" value="1"/>
</dbReference>
<dbReference type="Pfam" id="PF07730">
    <property type="entry name" value="HisKA_3"/>
    <property type="match status" value="1"/>
</dbReference>
<dbReference type="AlphaFoldDB" id="A0A1N6R2D6"/>
<accession>A0A1N6R2D6</accession>
<evidence type="ECO:0000256" key="4">
    <source>
        <dbReference type="ARBA" id="ARBA00022679"/>
    </source>
</evidence>
<keyword evidence="9" id="KW-0472">Membrane</keyword>
<organism evidence="11 12">
    <name type="scientific">Microbispora rosea</name>
    <dbReference type="NCBI Taxonomy" id="58117"/>
    <lineage>
        <taxon>Bacteria</taxon>
        <taxon>Bacillati</taxon>
        <taxon>Actinomycetota</taxon>
        <taxon>Actinomycetes</taxon>
        <taxon>Streptosporangiales</taxon>
        <taxon>Streptosporangiaceae</taxon>
        <taxon>Microbispora</taxon>
    </lineage>
</organism>
<keyword evidence="9" id="KW-1133">Transmembrane helix</keyword>
<evidence type="ECO:0000256" key="1">
    <source>
        <dbReference type="ARBA" id="ARBA00000085"/>
    </source>
</evidence>
<protein>
    <recommendedName>
        <fullName evidence="2">histidine kinase</fullName>
        <ecNumber evidence="2">2.7.13.3</ecNumber>
    </recommendedName>
</protein>
<dbReference type="Proteomes" id="UP000186096">
    <property type="component" value="Unassembled WGS sequence"/>
</dbReference>
<dbReference type="InterPro" id="IPR011712">
    <property type="entry name" value="Sig_transdc_His_kin_sub3_dim/P"/>
</dbReference>
<evidence type="ECO:0000313" key="11">
    <source>
        <dbReference type="EMBL" id="SIQ23031.1"/>
    </source>
</evidence>
<keyword evidence="3" id="KW-0597">Phosphoprotein</keyword>
<dbReference type="InterPro" id="IPR003594">
    <property type="entry name" value="HATPase_dom"/>
</dbReference>
<reference evidence="12" key="1">
    <citation type="submission" date="2017-01" db="EMBL/GenBank/DDBJ databases">
        <authorList>
            <person name="Varghese N."/>
            <person name="Submissions S."/>
        </authorList>
    </citation>
    <scope>NUCLEOTIDE SEQUENCE [LARGE SCALE GENOMIC DNA]</scope>
    <source>
        <strain evidence="12">ATCC 12950</strain>
    </source>
</reference>
<dbReference type="PANTHER" id="PTHR24421">
    <property type="entry name" value="NITRATE/NITRITE SENSOR PROTEIN NARX-RELATED"/>
    <property type="match status" value="1"/>
</dbReference>
<dbReference type="Gene3D" id="3.30.565.10">
    <property type="entry name" value="Histidine kinase-like ATPase, C-terminal domain"/>
    <property type="match status" value="1"/>
</dbReference>
<keyword evidence="12" id="KW-1185">Reference proteome</keyword>
<keyword evidence="5" id="KW-0547">Nucleotide-binding</keyword>
<evidence type="ECO:0000256" key="9">
    <source>
        <dbReference type="SAM" id="Phobius"/>
    </source>
</evidence>
<feature type="transmembrane region" description="Helical" evidence="9">
    <location>
        <begin position="136"/>
        <end position="154"/>
    </location>
</feature>
<feature type="transmembrane region" description="Helical" evidence="9">
    <location>
        <begin position="160"/>
        <end position="180"/>
    </location>
</feature>
<keyword evidence="9" id="KW-0812">Transmembrane</keyword>
<dbReference type="InterPro" id="IPR036890">
    <property type="entry name" value="HATPase_C_sf"/>
</dbReference>
<keyword evidence="4" id="KW-0808">Transferase</keyword>
<evidence type="ECO:0000256" key="6">
    <source>
        <dbReference type="ARBA" id="ARBA00022777"/>
    </source>
</evidence>
<sequence length="426" mass="45148">MLANGTLVYALSMPVAPPSPSLKRLPPGTWVVLAWCGGMAVTFLLRLRLPGEWYPAMRPAAQFFRWDGLVHMALATALVPACGALLRRRPLPALVLGLAASVFGTLPLGVAEIPLPQFLAAEVAVFFIAAERPRGTGVVAVVMALATLGAHLAVRLMCGWPIGVSSETAVALTTVIAWLLGNSVRESREHAEELRARAATQAVSDERLRIARELHDMVAHSIGVIALQAGAARRVIDTQPERARDALGEIETAGRQTLSGLRRMLGGLRGPGQGRPASPGLLGTASLETASLETAPLEPGAGLAGVDRLAATTTQAGVRVDVRRLGEPRPLPPEIDVSAYRIVQEAVTNVVRHAGTASCRVWIDYRDDEVRIEVLDDGRGGDSGEGYGLIGMRERVGVLHGTFAAGPRPEGGFRVEARLPVPAEVR</sequence>
<keyword evidence="6 11" id="KW-0418">Kinase</keyword>
<feature type="transmembrane region" description="Helical" evidence="9">
    <location>
        <begin position="28"/>
        <end position="47"/>
    </location>
</feature>
<dbReference type="InterPro" id="IPR050482">
    <property type="entry name" value="Sensor_HK_TwoCompSys"/>
</dbReference>
<evidence type="ECO:0000256" key="7">
    <source>
        <dbReference type="ARBA" id="ARBA00022840"/>
    </source>
</evidence>
<dbReference type="SUPFAM" id="SSF55874">
    <property type="entry name" value="ATPase domain of HSP90 chaperone/DNA topoisomerase II/histidine kinase"/>
    <property type="match status" value="1"/>
</dbReference>
<name>A0A1N6R2D6_9ACTN</name>
<gene>
    <name evidence="11" type="ORF">SAMN05421833_101212</name>
</gene>
<evidence type="ECO:0000256" key="2">
    <source>
        <dbReference type="ARBA" id="ARBA00012438"/>
    </source>
</evidence>
<comment type="catalytic activity">
    <reaction evidence="1">
        <text>ATP + protein L-histidine = ADP + protein N-phospho-L-histidine.</text>
        <dbReference type="EC" id="2.7.13.3"/>
    </reaction>
</comment>
<dbReference type="EMBL" id="FTNI01000001">
    <property type="protein sequence ID" value="SIQ23031.1"/>
    <property type="molecule type" value="Genomic_DNA"/>
</dbReference>